<dbReference type="AlphaFoldDB" id="A0A410GC28"/>
<dbReference type="Pfam" id="PF04241">
    <property type="entry name" value="DUF423"/>
    <property type="match status" value="1"/>
</dbReference>
<feature type="transmembrane region" description="Helical" evidence="6">
    <location>
        <begin position="43"/>
        <end position="61"/>
    </location>
</feature>
<gene>
    <name evidence="7" type="ORF">CKA81_08240</name>
</gene>
<proteinExistence type="inferred from homology"/>
<accession>A0A410GC28</accession>
<dbReference type="Proteomes" id="UP000283474">
    <property type="component" value="Chromosome"/>
</dbReference>
<evidence type="ECO:0008006" key="9">
    <source>
        <dbReference type="Google" id="ProtNLM"/>
    </source>
</evidence>
<dbReference type="GO" id="GO:0005886">
    <property type="term" value="C:plasma membrane"/>
    <property type="evidence" value="ECO:0007669"/>
    <property type="project" value="TreeGrafter"/>
</dbReference>
<evidence type="ECO:0000256" key="1">
    <source>
        <dbReference type="ARBA" id="ARBA00004141"/>
    </source>
</evidence>
<sequence>MTDRLLVIFAALTLMVGVGTGAFGAHALKRILSPDMLAIWQTAVQYQMVHGLGMLLIALLATRYGSPLLHYAGMLMFAGVVVFSGSLYLLAFTGIRWLGAITPFGGLAFIAAWAMVALAAWRSAP</sequence>
<evidence type="ECO:0000256" key="2">
    <source>
        <dbReference type="ARBA" id="ARBA00009694"/>
    </source>
</evidence>
<keyword evidence="4 6" id="KW-1133">Transmembrane helix</keyword>
<organism evidence="7 8">
    <name type="scientific">Pollutimonas thiosulfatoxidans</name>
    <dbReference type="NCBI Taxonomy" id="2028345"/>
    <lineage>
        <taxon>Bacteria</taxon>
        <taxon>Pseudomonadati</taxon>
        <taxon>Pseudomonadota</taxon>
        <taxon>Betaproteobacteria</taxon>
        <taxon>Burkholderiales</taxon>
        <taxon>Alcaligenaceae</taxon>
        <taxon>Pollutimonas</taxon>
    </lineage>
</organism>
<dbReference type="PANTHER" id="PTHR43461">
    <property type="entry name" value="TRANSMEMBRANE PROTEIN 256"/>
    <property type="match status" value="1"/>
</dbReference>
<evidence type="ECO:0000256" key="5">
    <source>
        <dbReference type="ARBA" id="ARBA00023136"/>
    </source>
</evidence>
<dbReference type="InterPro" id="IPR006696">
    <property type="entry name" value="DUF423"/>
</dbReference>
<name>A0A410GC28_9BURK</name>
<dbReference type="KEGG" id="pus:CKA81_08240"/>
<evidence type="ECO:0000256" key="4">
    <source>
        <dbReference type="ARBA" id="ARBA00022989"/>
    </source>
</evidence>
<dbReference type="OrthoDB" id="9802121at2"/>
<reference evidence="7 8" key="1">
    <citation type="submission" date="2017-08" db="EMBL/GenBank/DDBJ databases">
        <authorList>
            <person name="Park S.-J."/>
            <person name="Kim H."/>
        </authorList>
    </citation>
    <scope>NUCLEOTIDE SEQUENCE [LARGE SCALE GENOMIC DNA]</scope>
    <source>
        <strain evidence="8">ye3</strain>
    </source>
</reference>
<feature type="transmembrane region" description="Helical" evidence="6">
    <location>
        <begin position="68"/>
        <end position="91"/>
    </location>
</feature>
<dbReference type="EMBL" id="CP022987">
    <property type="protein sequence ID" value="QAA93829.1"/>
    <property type="molecule type" value="Genomic_DNA"/>
</dbReference>
<evidence type="ECO:0000256" key="6">
    <source>
        <dbReference type="SAM" id="Phobius"/>
    </source>
</evidence>
<keyword evidence="8" id="KW-1185">Reference proteome</keyword>
<dbReference type="PANTHER" id="PTHR43461:SF1">
    <property type="entry name" value="TRANSMEMBRANE PROTEIN 256"/>
    <property type="match status" value="1"/>
</dbReference>
<keyword evidence="5 6" id="KW-0472">Membrane</keyword>
<evidence type="ECO:0000313" key="8">
    <source>
        <dbReference type="Proteomes" id="UP000283474"/>
    </source>
</evidence>
<dbReference type="RefSeq" id="WP_128354878.1">
    <property type="nucleotide sequence ID" value="NZ_CP022987.1"/>
</dbReference>
<protein>
    <recommendedName>
        <fullName evidence="9">DUF423 domain-containing protein</fullName>
    </recommendedName>
</protein>
<comment type="subcellular location">
    <subcellularLocation>
        <location evidence="1">Membrane</location>
        <topology evidence="1">Multi-pass membrane protein</topology>
    </subcellularLocation>
</comment>
<feature type="transmembrane region" description="Helical" evidence="6">
    <location>
        <begin position="97"/>
        <end position="121"/>
    </location>
</feature>
<comment type="similarity">
    <text evidence="2">Belongs to the UPF0382 family.</text>
</comment>
<evidence type="ECO:0000313" key="7">
    <source>
        <dbReference type="EMBL" id="QAA93829.1"/>
    </source>
</evidence>
<keyword evidence="3 6" id="KW-0812">Transmembrane</keyword>
<evidence type="ECO:0000256" key="3">
    <source>
        <dbReference type="ARBA" id="ARBA00022692"/>
    </source>
</evidence>